<dbReference type="AlphaFoldDB" id="A0A7V5M0J7"/>
<dbReference type="CDD" id="cd02976">
    <property type="entry name" value="NrdH"/>
    <property type="match status" value="1"/>
</dbReference>
<dbReference type="PANTHER" id="PTHR34386">
    <property type="entry name" value="GLUTAREDOXIN"/>
    <property type="match status" value="1"/>
</dbReference>
<dbReference type="PROSITE" id="PS51354">
    <property type="entry name" value="GLUTAREDOXIN_2"/>
    <property type="match status" value="1"/>
</dbReference>
<dbReference type="EMBL" id="DRTT01000165">
    <property type="protein sequence ID" value="HHF99032.1"/>
    <property type="molecule type" value="Genomic_DNA"/>
</dbReference>
<dbReference type="Pfam" id="PF00462">
    <property type="entry name" value="Glutaredoxin"/>
    <property type="match status" value="1"/>
</dbReference>
<evidence type="ECO:0000313" key="4">
    <source>
        <dbReference type="EMBL" id="HHF99032.1"/>
    </source>
</evidence>
<accession>A0A7V5M0J7</accession>
<name>A0A7V5M0J7_UNCAE</name>
<dbReference type="InterPro" id="IPR011767">
    <property type="entry name" value="GLR_AS"/>
</dbReference>
<dbReference type="InterPro" id="IPR002109">
    <property type="entry name" value="Glutaredoxin"/>
</dbReference>
<dbReference type="GO" id="GO:0009055">
    <property type="term" value="F:electron transfer activity"/>
    <property type="evidence" value="ECO:0007669"/>
    <property type="project" value="TreeGrafter"/>
</dbReference>
<organism evidence="4">
    <name type="scientific">Aerophobetes bacterium</name>
    <dbReference type="NCBI Taxonomy" id="2030807"/>
    <lineage>
        <taxon>Bacteria</taxon>
        <taxon>Candidatus Aerophobota</taxon>
    </lineage>
</organism>
<proteinExistence type="predicted"/>
<keyword evidence="2" id="KW-0676">Redox-active center</keyword>
<dbReference type="InterPro" id="IPR051548">
    <property type="entry name" value="Grx-like_ET"/>
</dbReference>
<dbReference type="InterPro" id="IPR014025">
    <property type="entry name" value="Glutaredoxin_subgr"/>
</dbReference>
<feature type="domain" description="Glutaredoxin" evidence="3">
    <location>
        <begin position="6"/>
        <end position="61"/>
    </location>
</feature>
<dbReference type="Proteomes" id="UP000886070">
    <property type="component" value="Unassembled WGS sequence"/>
</dbReference>
<dbReference type="SUPFAM" id="SSF52833">
    <property type="entry name" value="Thioredoxin-like"/>
    <property type="match status" value="1"/>
</dbReference>
<protein>
    <submittedName>
        <fullName evidence="4">NrdH-redoxin</fullName>
    </submittedName>
</protein>
<dbReference type="Gene3D" id="3.40.30.10">
    <property type="entry name" value="Glutaredoxin"/>
    <property type="match status" value="1"/>
</dbReference>
<evidence type="ECO:0000256" key="2">
    <source>
        <dbReference type="ARBA" id="ARBA00023284"/>
    </source>
</evidence>
<keyword evidence="1" id="KW-1015">Disulfide bond</keyword>
<reference evidence="4" key="1">
    <citation type="journal article" date="2020" name="mSystems">
        <title>Genome- and Community-Level Interaction Insights into Carbon Utilization and Element Cycling Functions of Hydrothermarchaeota in Hydrothermal Sediment.</title>
        <authorList>
            <person name="Zhou Z."/>
            <person name="Liu Y."/>
            <person name="Xu W."/>
            <person name="Pan J."/>
            <person name="Luo Z.H."/>
            <person name="Li M."/>
        </authorList>
    </citation>
    <scope>NUCLEOTIDE SEQUENCE [LARGE SCALE GENOMIC DNA]</scope>
    <source>
        <strain evidence="4">HyVt-92</strain>
    </source>
</reference>
<dbReference type="InterPro" id="IPR036249">
    <property type="entry name" value="Thioredoxin-like_sf"/>
</dbReference>
<sequence>MTGKKVVLFSTSSCPWCSRVKNYLRQNKVRVKEIRVDRDPEAAKDLVKMTGQMSVPVLLIGRAKVVGFDKEKIDRLLGLRRK</sequence>
<dbReference type="PRINTS" id="PR00160">
    <property type="entry name" value="GLUTAREDOXIN"/>
</dbReference>
<gene>
    <name evidence="4" type="ORF">ENL39_06065</name>
</gene>
<evidence type="ECO:0000256" key="1">
    <source>
        <dbReference type="ARBA" id="ARBA00023157"/>
    </source>
</evidence>
<dbReference type="PANTHER" id="PTHR34386:SF1">
    <property type="entry name" value="GLUTAREDOXIN-LIKE PROTEIN NRDH"/>
    <property type="match status" value="1"/>
</dbReference>
<dbReference type="PROSITE" id="PS00195">
    <property type="entry name" value="GLUTAREDOXIN_1"/>
    <property type="match status" value="1"/>
</dbReference>
<evidence type="ECO:0000259" key="3">
    <source>
        <dbReference type="Pfam" id="PF00462"/>
    </source>
</evidence>
<comment type="caution">
    <text evidence="4">The sequence shown here is derived from an EMBL/GenBank/DDBJ whole genome shotgun (WGS) entry which is preliminary data.</text>
</comment>
<dbReference type="GO" id="GO:0045454">
    <property type="term" value="P:cell redox homeostasis"/>
    <property type="evidence" value="ECO:0007669"/>
    <property type="project" value="TreeGrafter"/>
</dbReference>